<dbReference type="PATRIC" id="fig|128780.6.peg.1882"/>
<protein>
    <submittedName>
        <fullName evidence="1">Uncharacterized protein</fullName>
    </submittedName>
</protein>
<reference evidence="1 2" key="1">
    <citation type="journal article" date="2015" name="Genome Announc.">
        <title>Complete Genome Sequencing of Stenotrophomonas acidaminiphila ZAC14D2_NAIMI4_2, a Multidrug-Resistant Strain Isolated from Sediments of a Polluted River in Mexico, Uncovers New Antibiotic Resistance Genes and a Novel Class-II Lasso Peptide Biosynthesis Gene Cluster.</title>
        <authorList>
            <person name="Vinuesa P."/>
            <person name="Ochoa-Sanchez L.E."/>
        </authorList>
    </citation>
    <scope>NUCLEOTIDE SEQUENCE [LARGE SCALE GENOMIC DNA]</scope>
    <source>
        <strain evidence="1 2">ZAC14D2_NAIMI4_2</strain>
    </source>
</reference>
<keyword evidence="2" id="KW-1185">Reference proteome</keyword>
<proteinExistence type="predicted"/>
<organism evidence="1 2">
    <name type="scientific">Stenotrophomonas acidaminiphila</name>
    <dbReference type="NCBI Taxonomy" id="128780"/>
    <lineage>
        <taxon>Bacteria</taxon>
        <taxon>Pseudomonadati</taxon>
        <taxon>Pseudomonadota</taxon>
        <taxon>Gammaproteobacteria</taxon>
        <taxon>Lysobacterales</taxon>
        <taxon>Lysobacteraceae</taxon>
        <taxon>Stenotrophomonas</taxon>
    </lineage>
</organism>
<evidence type="ECO:0000313" key="1">
    <source>
        <dbReference type="EMBL" id="ALJ28251.1"/>
    </source>
</evidence>
<gene>
    <name evidence="1" type="ORF">AOT14_18740</name>
</gene>
<dbReference type="KEGG" id="sacz:AOT14_18740"/>
<dbReference type="Proteomes" id="UP000061010">
    <property type="component" value="Chromosome"/>
</dbReference>
<dbReference type="OrthoDB" id="8949629at2"/>
<evidence type="ECO:0000313" key="2">
    <source>
        <dbReference type="Proteomes" id="UP000061010"/>
    </source>
</evidence>
<name>A0A0S1AZW9_9GAMM</name>
<dbReference type="EMBL" id="CP012900">
    <property type="protein sequence ID" value="ALJ28251.1"/>
    <property type="molecule type" value="Genomic_DNA"/>
</dbReference>
<dbReference type="AlphaFoldDB" id="A0A0S1AZW9"/>
<accession>A0A0S1AZW9</accession>
<sequence length="450" mass="49941">MVSNATNDPDRPLLERLIGFDTLSRPLESWYAFVGRLIRANLLNDVDIRHQLPADWVRWAFAPHAVQTSDLAAPGADIKGLPDPQLKLRPVAWHPFPDLSSTPPECLRGCPQCLQAGYHSYALQGDLIARCPVHDEALVYRCPHCDTPLLWQARSPGLSAFHCPAGCPLLEGVHSGLHVPHEAQITAALQEHLAWIQALRQAIAVVSGPVHIAYPPYLAVAPLRTPPLPSKGLLPALLHALQATGLALPTFAPYHEQSHGRWTVAVQAWTWNQAEIADEDQLERYRRAFRRGAYRTYVPLASRAAFDHWLVASESAHGRWHDGAVEEGSLCATFVLPSYLVTNNELTALRRLLARGSDPGLACAHYQHALIELLEHARVRRIALDALEKPSPHVTVAEAFDAIVRTATGYWRVSGRTKGDDESRSAWRDFREPAEMASGIIHVMRRHGPR</sequence>